<dbReference type="InterPro" id="IPR036318">
    <property type="entry name" value="FAD-bd_PCMH-like_sf"/>
</dbReference>
<dbReference type="InterPro" id="IPR016166">
    <property type="entry name" value="FAD-bd_PCMH"/>
</dbReference>
<dbReference type="PANTHER" id="PTHR43762">
    <property type="entry name" value="L-GULONOLACTONE OXIDASE"/>
    <property type="match status" value="1"/>
</dbReference>
<dbReference type="Gene3D" id="3.30.465.10">
    <property type="match status" value="1"/>
</dbReference>
<feature type="signal peptide" evidence="3">
    <location>
        <begin position="1"/>
        <end position="18"/>
    </location>
</feature>
<proteinExistence type="predicted"/>
<evidence type="ECO:0000313" key="5">
    <source>
        <dbReference type="EMBL" id="ADI22015.1"/>
    </source>
</evidence>
<evidence type="ECO:0000256" key="2">
    <source>
        <dbReference type="ARBA" id="ARBA00023002"/>
    </source>
</evidence>
<evidence type="ECO:0000256" key="1">
    <source>
        <dbReference type="ARBA" id="ARBA00022827"/>
    </source>
</evidence>
<evidence type="ECO:0000259" key="4">
    <source>
        <dbReference type="PROSITE" id="PS51387"/>
    </source>
</evidence>
<dbReference type="PANTHER" id="PTHR43762:SF1">
    <property type="entry name" value="D-ARABINONO-1,4-LACTONE OXIDASE"/>
    <property type="match status" value="1"/>
</dbReference>
<dbReference type="GO" id="GO:0071949">
    <property type="term" value="F:FAD binding"/>
    <property type="evidence" value="ECO:0007669"/>
    <property type="project" value="InterPro"/>
</dbReference>
<dbReference type="InterPro" id="IPR006094">
    <property type="entry name" value="Oxid_FAD_bind_N"/>
</dbReference>
<evidence type="ECO:0000256" key="3">
    <source>
        <dbReference type="SAM" id="SignalP"/>
    </source>
</evidence>
<dbReference type="EMBL" id="GU567972">
    <property type="protein sequence ID" value="ADI22015.1"/>
    <property type="molecule type" value="Genomic_DNA"/>
</dbReference>
<dbReference type="AlphaFoldDB" id="E7C3J1"/>
<dbReference type="GO" id="GO:0016020">
    <property type="term" value="C:membrane"/>
    <property type="evidence" value="ECO:0007669"/>
    <property type="project" value="InterPro"/>
</dbReference>
<dbReference type="InterPro" id="IPR016169">
    <property type="entry name" value="FAD-bd_PCMH_sub2"/>
</dbReference>
<dbReference type="PROSITE" id="PS51257">
    <property type="entry name" value="PROKAR_LIPOPROTEIN"/>
    <property type="match status" value="1"/>
</dbReference>
<keyword evidence="1" id="KW-0285">Flavoprotein</keyword>
<feature type="domain" description="FAD-binding PCMH-type" evidence="4">
    <location>
        <begin position="68"/>
        <end position="243"/>
    </location>
</feature>
<protein>
    <submittedName>
        <fullName evidence="5">FAD/FMN-containing dehydrogenases</fullName>
    </submittedName>
</protein>
<name>E7C3J1_9BACT</name>
<dbReference type="PROSITE" id="PS51387">
    <property type="entry name" value="FAD_PCMH"/>
    <property type="match status" value="1"/>
</dbReference>
<dbReference type="GO" id="GO:0003885">
    <property type="term" value="F:D-arabinono-1,4-lactone oxidase activity"/>
    <property type="evidence" value="ECO:0007669"/>
    <property type="project" value="InterPro"/>
</dbReference>
<keyword evidence="3" id="KW-0732">Signal</keyword>
<reference evidence="5" key="1">
    <citation type="submission" date="2010-01" db="EMBL/GenBank/DDBJ databases">
        <title>Genome fragments of uncultured bacteria from the North Pacific subtropical Gyre.</title>
        <authorList>
            <person name="Pham V.D."/>
            <person name="Delong E.F."/>
        </authorList>
    </citation>
    <scope>NUCLEOTIDE SEQUENCE</scope>
</reference>
<dbReference type="InterPro" id="IPR007173">
    <property type="entry name" value="ALO_C"/>
</dbReference>
<organism evidence="5">
    <name type="scientific">uncultured myxobacterium HF0200_01L06</name>
    <dbReference type="NCBI Taxonomy" id="723556"/>
    <lineage>
        <taxon>Bacteria</taxon>
        <taxon>Pseudomonadati</taxon>
        <taxon>Myxococcota</taxon>
        <taxon>Myxococcia</taxon>
        <taxon>Myxococcales</taxon>
        <taxon>environmental samples</taxon>
    </lineage>
</organism>
<dbReference type="SUPFAM" id="SSF56176">
    <property type="entry name" value="FAD-binding/transporter-associated domain-like"/>
    <property type="match status" value="1"/>
</dbReference>
<dbReference type="Pfam" id="PF04030">
    <property type="entry name" value="ALO"/>
    <property type="match status" value="1"/>
</dbReference>
<feature type="chain" id="PRO_5003216131" evidence="3">
    <location>
        <begin position="19"/>
        <end position="540"/>
    </location>
</feature>
<dbReference type="InterPro" id="IPR010031">
    <property type="entry name" value="FAD_lactone_oxidase-like"/>
</dbReference>
<dbReference type="Pfam" id="PF01565">
    <property type="entry name" value="FAD_binding_4"/>
    <property type="match status" value="1"/>
</dbReference>
<keyword evidence="2" id="KW-0560">Oxidoreductase</keyword>
<dbReference type="Gene3D" id="3.30.43.10">
    <property type="entry name" value="Uridine Diphospho-n-acetylenolpyruvylglucosamine Reductase, domain 2"/>
    <property type="match status" value="1"/>
</dbReference>
<accession>E7C3J1</accession>
<keyword evidence="1" id="KW-0274">FAD</keyword>
<dbReference type="InterPro" id="IPR016167">
    <property type="entry name" value="FAD-bd_PCMH_sub1"/>
</dbReference>
<sequence>MRWWCALGLVLLAGSVGAQEKPGGLCPGLLLSYSCGNGVCESWLGESLATCPQDCEEAAIASYNRVKRCPEVQEVVVPENAEQAQQAVEAALSNGQRLRFVGSRHTISGALCGDGVVIASEALRTIHGIEEFEGHTTVRADAGVKLVELTEWLHERGWSLGYALMGYNGVSLAGAIGTGSHGSSPKHSAVLSSKVASLDVIGADGQLQSYSAGTTDPDVWKSLTTHVGMLGFVVNLRLRVEPQFKLKVKVTYHDESSLFDEGGALEEVKECDYGQINWWPRTGKYFKTCGKVTTKRVHSGAQNVLLDPFTLEGSAPLARNLFQVAACDRQIAKTIEATRYADFVLNPPFEKDVWWWFDPIRSSKVKGYSHRMMSSYFDSEGDGIFNVDWEVAVPQQFSEQALIAVRDILHRYGVSLFEVGVFLRFAPSESTSWLANSATGGPFREGEIAMYIELPVPDPVAFDEGWMAWYEAPYREVVTTLIQDYGGRAHLGKNKDWVFEFETEEDVYGENLLRFQSTVSELDPTGVFSNDWSFSLGLSR</sequence>